<evidence type="ECO:0000313" key="4">
    <source>
        <dbReference type="EMBL" id="RZU98614.1"/>
    </source>
</evidence>
<dbReference type="Gene3D" id="3.20.20.450">
    <property type="entry name" value="EAL domain"/>
    <property type="match status" value="1"/>
</dbReference>
<keyword evidence="1" id="KW-0472">Membrane</keyword>
<feature type="domain" description="GGDEF" evidence="3">
    <location>
        <begin position="232"/>
        <end position="364"/>
    </location>
</feature>
<protein>
    <submittedName>
        <fullName evidence="4">Diguanylate cyclase (GGDEF)-like protein</fullName>
    </submittedName>
</protein>
<accession>A0A4Q8D029</accession>
<dbReference type="PROSITE" id="PS50883">
    <property type="entry name" value="EAL"/>
    <property type="match status" value="1"/>
</dbReference>
<dbReference type="InterPro" id="IPR000160">
    <property type="entry name" value="GGDEF_dom"/>
</dbReference>
<organism evidence="4 5">
    <name type="scientific">Spiribacter vilamensis</name>
    <dbReference type="NCBI Taxonomy" id="531306"/>
    <lineage>
        <taxon>Bacteria</taxon>
        <taxon>Pseudomonadati</taxon>
        <taxon>Pseudomonadota</taxon>
        <taxon>Gammaproteobacteria</taxon>
        <taxon>Chromatiales</taxon>
        <taxon>Ectothiorhodospiraceae</taxon>
        <taxon>Spiribacter</taxon>
    </lineage>
</organism>
<dbReference type="SUPFAM" id="SSF141868">
    <property type="entry name" value="EAL domain-like"/>
    <property type="match status" value="1"/>
</dbReference>
<dbReference type="EMBL" id="SHLI01000001">
    <property type="protein sequence ID" value="RZU98614.1"/>
    <property type="molecule type" value="Genomic_DNA"/>
</dbReference>
<dbReference type="Pfam" id="PF00563">
    <property type="entry name" value="EAL"/>
    <property type="match status" value="1"/>
</dbReference>
<dbReference type="InterPro" id="IPR029787">
    <property type="entry name" value="Nucleotide_cyclase"/>
</dbReference>
<reference evidence="4 5" key="1">
    <citation type="submission" date="2019-02" db="EMBL/GenBank/DDBJ databases">
        <title>Genomic Encyclopedia of Type Strains, Phase IV (KMG-IV): sequencing the most valuable type-strain genomes for metagenomic binning, comparative biology and taxonomic classification.</title>
        <authorList>
            <person name="Goeker M."/>
        </authorList>
    </citation>
    <scope>NUCLEOTIDE SEQUENCE [LARGE SCALE GENOMIC DNA]</scope>
    <source>
        <strain evidence="4 5">DSM 21056</strain>
    </source>
</reference>
<feature type="transmembrane region" description="Helical" evidence="1">
    <location>
        <begin position="172"/>
        <end position="195"/>
    </location>
</feature>
<dbReference type="CDD" id="cd01948">
    <property type="entry name" value="EAL"/>
    <property type="match status" value="1"/>
</dbReference>
<dbReference type="NCBIfam" id="TIGR00254">
    <property type="entry name" value="GGDEF"/>
    <property type="match status" value="1"/>
</dbReference>
<dbReference type="InterPro" id="IPR035919">
    <property type="entry name" value="EAL_sf"/>
</dbReference>
<comment type="caution">
    <text evidence="4">The sequence shown here is derived from an EMBL/GenBank/DDBJ whole genome shotgun (WGS) entry which is preliminary data.</text>
</comment>
<sequence>MLTILRICWRRLRSLRWIQIALLELVLVVGFGVTFAFYLGYQQQVRSETERTETTIERVAQLLGERSAESVVFRNLPEIRREMRLLETLPRAGAVQVRDRDDKLLVSAQRRGYALEYDSAAEESTSPGELGFSGAFPALSYTTAITLNSRRVGTLELTTDAEYIQDTLDRRFWRFMLESFVLWCLLGIIGTYLFVQSRFENRLRKQIQTDPITGELSRFGLQELYGDGVRYRGAALLLIDVYNIKAINNSHGISTGDRVLQGIARVLRSTLGPGATIARLDGDDFAILLPAHRWAFVRQLGDTIVSAIQEMRIDGADDVGKIEICGGGTLLAPDDALSERLSEADLAMRHAKERDWKSIVCADAAFIANSRSSGAFVTDRDIRQGLKNGEFSYYIQPLVNAETNRFIGYEALIRWTCEDEVRSPAIFLDRLREILKDEDFYAYVIAMRRALTERVARSGVGLLSYNIGLEDLQRIDDPAQLLHDFGADNDHGLRVMIEVTERGLPQYLGDDLTDLKTTWAKLTDNRTLLALDDFGALESNLYRLRELDIEYVKIDKALITAITEDAKSRAIVGSIADLCRVLDIQVIAEGIETATQSEMVKELGIAIQQGFYLGRPQPPEIYLG</sequence>
<keyword evidence="1" id="KW-1133">Transmembrane helix</keyword>
<feature type="transmembrane region" description="Helical" evidence="1">
    <location>
        <begin position="21"/>
        <end position="41"/>
    </location>
</feature>
<dbReference type="SMART" id="SM00267">
    <property type="entry name" value="GGDEF"/>
    <property type="match status" value="1"/>
</dbReference>
<dbReference type="InterPro" id="IPR001633">
    <property type="entry name" value="EAL_dom"/>
</dbReference>
<dbReference type="Proteomes" id="UP000292298">
    <property type="component" value="Unassembled WGS sequence"/>
</dbReference>
<keyword evidence="5" id="KW-1185">Reference proteome</keyword>
<dbReference type="PANTHER" id="PTHR33121">
    <property type="entry name" value="CYCLIC DI-GMP PHOSPHODIESTERASE PDEF"/>
    <property type="match status" value="1"/>
</dbReference>
<dbReference type="Gene3D" id="3.30.70.270">
    <property type="match status" value="1"/>
</dbReference>
<dbReference type="CDD" id="cd01949">
    <property type="entry name" value="GGDEF"/>
    <property type="match status" value="1"/>
</dbReference>
<dbReference type="SUPFAM" id="SSF55073">
    <property type="entry name" value="Nucleotide cyclase"/>
    <property type="match status" value="1"/>
</dbReference>
<dbReference type="PROSITE" id="PS50887">
    <property type="entry name" value="GGDEF"/>
    <property type="match status" value="1"/>
</dbReference>
<evidence type="ECO:0000313" key="5">
    <source>
        <dbReference type="Proteomes" id="UP000292298"/>
    </source>
</evidence>
<dbReference type="Pfam" id="PF00990">
    <property type="entry name" value="GGDEF"/>
    <property type="match status" value="1"/>
</dbReference>
<dbReference type="GO" id="GO:0071111">
    <property type="term" value="F:cyclic-guanylate-specific phosphodiesterase activity"/>
    <property type="evidence" value="ECO:0007669"/>
    <property type="project" value="InterPro"/>
</dbReference>
<dbReference type="SMART" id="SM00052">
    <property type="entry name" value="EAL"/>
    <property type="match status" value="1"/>
</dbReference>
<dbReference type="InterPro" id="IPR050706">
    <property type="entry name" value="Cyclic-di-GMP_PDE-like"/>
</dbReference>
<keyword evidence="1" id="KW-0812">Transmembrane</keyword>
<dbReference type="InterPro" id="IPR043128">
    <property type="entry name" value="Rev_trsase/Diguanyl_cyclase"/>
</dbReference>
<feature type="domain" description="EAL" evidence="2">
    <location>
        <begin position="375"/>
        <end position="624"/>
    </location>
</feature>
<proteinExistence type="predicted"/>
<name>A0A4Q8D029_9GAMM</name>
<dbReference type="PANTHER" id="PTHR33121:SF70">
    <property type="entry name" value="SIGNALING PROTEIN YKOW"/>
    <property type="match status" value="1"/>
</dbReference>
<dbReference type="AlphaFoldDB" id="A0A4Q8D029"/>
<gene>
    <name evidence="4" type="ORF">EV698_0868</name>
</gene>
<evidence type="ECO:0000256" key="1">
    <source>
        <dbReference type="SAM" id="Phobius"/>
    </source>
</evidence>
<evidence type="ECO:0000259" key="2">
    <source>
        <dbReference type="PROSITE" id="PS50883"/>
    </source>
</evidence>
<evidence type="ECO:0000259" key="3">
    <source>
        <dbReference type="PROSITE" id="PS50887"/>
    </source>
</evidence>